<evidence type="ECO:0000256" key="1">
    <source>
        <dbReference type="SAM" id="Phobius"/>
    </source>
</evidence>
<sequence>MDKASRWTSLLGITNQNNYCTMITGHLRPWKKEKAFFFFSMLLIFVCLIRLI</sequence>
<dbReference type="AlphaFoldDB" id="A0A251LEF7"/>
<protein>
    <submittedName>
        <fullName evidence="2">Uncharacterized protein</fullName>
    </submittedName>
</protein>
<dbReference type="EMBL" id="CM004388">
    <property type="protein sequence ID" value="OAY56644.1"/>
    <property type="molecule type" value="Genomic_DNA"/>
</dbReference>
<keyword evidence="1" id="KW-0812">Transmembrane</keyword>
<keyword evidence="1" id="KW-1133">Transmembrane helix</keyword>
<gene>
    <name evidence="2" type="ORF">MANES_02G033800</name>
</gene>
<accession>A0A251LEF7</accession>
<reference evidence="2" key="1">
    <citation type="submission" date="2016-02" db="EMBL/GenBank/DDBJ databases">
        <title>WGS assembly of Manihot esculenta.</title>
        <authorList>
            <person name="Bredeson J.V."/>
            <person name="Prochnik S.E."/>
            <person name="Lyons J.B."/>
            <person name="Schmutz J."/>
            <person name="Grimwood J."/>
            <person name="Vrebalov J."/>
            <person name="Bart R.S."/>
            <person name="Amuge T."/>
            <person name="Ferguson M.E."/>
            <person name="Green R."/>
            <person name="Putnam N."/>
            <person name="Stites J."/>
            <person name="Rounsley S."/>
            <person name="Rokhsar D.S."/>
        </authorList>
    </citation>
    <scope>NUCLEOTIDE SEQUENCE [LARGE SCALE GENOMIC DNA]</scope>
    <source>
        <tissue evidence="2">Leaf</tissue>
    </source>
</reference>
<feature type="transmembrane region" description="Helical" evidence="1">
    <location>
        <begin position="35"/>
        <end position="51"/>
    </location>
</feature>
<organism evidence="2">
    <name type="scientific">Manihot esculenta</name>
    <name type="common">Cassava</name>
    <name type="synonym">Jatropha manihot</name>
    <dbReference type="NCBI Taxonomy" id="3983"/>
    <lineage>
        <taxon>Eukaryota</taxon>
        <taxon>Viridiplantae</taxon>
        <taxon>Streptophyta</taxon>
        <taxon>Embryophyta</taxon>
        <taxon>Tracheophyta</taxon>
        <taxon>Spermatophyta</taxon>
        <taxon>Magnoliopsida</taxon>
        <taxon>eudicotyledons</taxon>
        <taxon>Gunneridae</taxon>
        <taxon>Pentapetalae</taxon>
        <taxon>rosids</taxon>
        <taxon>fabids</taxon>
        <taxon>Malpighiales</taxon>
        <taxon>Euphorbiaceae</taxon>
        <taxon>Crotonoideae</taxon>
        <taxon>Manihoteae</taxon>
        <taxon>Manihot</taxon>
    </lineage>
</organism>
<evidence type="ECO:0000313" key="2">
    <source>
        <dbReference type="EMBL" id="OAY56643.1"/>
    </source>
</evidence>
<name>A0A251LEF7_MANES</name>
<proteinExistence type="predicted"/>
<dbReference type="EMBL" id="CM004388">
    <property type="protein sequence ID" value="OAY56643.1"/>
    <property type="molecule type" value="Genomic_DNA"/>
</dbReference>
<keyword evidence="1" id="KW-0472">Membrane</keyword>